<keyword evidence="3" id="KW-1185">Reference proteome</keyword>
<sequence>MKSVDEGDRADDALLSGLARELLGISHIRGERLLADHVNSGLDGRARKIEVHVIRRAHVKHVDSRVQKVVDAGEGALGSEGIASTSRAGERRGRDTDERSTCCMRRPSVDGTHETRPHDADAERGGCDGDGLRGRLGGFFEHSPSMKGLLARVKQKLFRFVD</sequence>
<name>A0ABN2RP33_9MICO</name>
<accession>A0ABN2RP33</accession>
<dbReference type="Proteomes" id="UP001500326">
    <property type="component" value="Unassembled WGS sequence"/>
</dbReference>
<evidence type="ECO:0000256" key="1">
    <source>
        <dbReference type="SAM" id="MobiDB-lite"/>
    </source>
</evidence>
<feature type="region of interest" description="Disordered" evidence="1">
    <location>
        <begin position="77"/>
        <end position="129"/>
    </location>
</feature>
<comment type="caution">
    <text evidence="2">The sequence shown here is derived from an EMBL/GenBank/DDBJ whole genome shotgun (WGS) entry which is preliminary data.</text>
</comment>
<evidence type="ECO:0000313" key="3">
    <source>
        <dbReference type="Proteomes" id="UP001500326"/>
    </source>
</evidence>
<reference evidence="2 3" key="1">
    <citation type="journal article" date="2019" name="Int. J. Syst. Evol. Microbiol.">
        <title>The Global Catalogue of Microorganisms (GCM) 10K type strain sequencing project: providing services to taxonomists for standard genome sequencing and annotation.</title>
        <authorList>
            <consortium name="The Broad Institute Genomics Platform"/>
            <consortium name="The Broad Institute Genome Sequencing Center for Infectious Disease"/>
            <person name="Wu L."/>
            <person name="Ma J."/>
        </authorList>
    </citation>
    <scope>NUCLEOTIDE SEQUENCE [LARGE SCALE GENOMIC DNA]</scope>
    <source>
        <strain evidence="2 3">JCM 14902</strain>
    </source>
</reference>
<dbReference type="EMBL" id="BAAAOH010000001">
    <property type="protein sequence ID" value="GAA1972469.1"/>
    <property type="molecule type" value="Genomic_DNA"/>
</dbReference>
<evidence type="ECO:0000313" key="2">
    <source>
        <dbReference type="EMBL" id="GAA1972469.1"/>
    </source>
</evidence>
<feature type="compositionally biased region" description="Basic and acidic residues" evidence="1">
    <location>
        <begin position="88"/>
        <end position="100"/>
    </location>
</feature>
<proteinExistence type="predicted"/>
<feature type="compositionally biased region" description="Basic and acidic residues" evidence="1">
    <location>
        <begin position="107"/>
        <end position="129"/>
    </location>
</feature>
<gene>
    <name evidence="2" type="ORF">GCM10009777_00540</name>
</gene>
<protein>
    <submittedName>
        <fullName evidence="2">Uncharacterized protein</fullName>
    </submittedName>
</protein>
<organism evidence="2 3">
    <name type="scientific">Microbacterium pumilum</name>
    <dbReference type="NCBI Taxonomy" id="344165"/>
    <lineage>
        <taxon>Bacteria</taxon>
        <taxon>Bacillati</taxon>
        <taxon>Actinomycetota</taxon>
        <taxon>Actinomycetes</taxon>
        <taxon>Micrococcales</taxon>
        <taxon>Microbacteriaceae</taxon>
        <taxon>Microbacterium</taxon>
    </lineage>
</organism>